<protein>
    <recommendedName>
        <fullName evidence="1">N-acetyltransferase domain-containing protein</fullName>
    </recommendedName>
</protein>
<reference evidence="3" key="1">
    <citation type="submission" date="2016-11" db="EMBL/GenBank/DDBJ databases">
        <authorList>
            <person name="Varghese N."/>
            <person name="Submissions S."/>
        </authorList>
    </citation>
    <scope>NUCLEOTIDE SEQUENCE [LARGE SCALE GENOMIC DNA]</scope>
    <source>
        <strain evidence="3">DSM 18802</strain>
    </source>
</reference>
<accession>A0A1M7I5L1</accession>
<evidence type="ECO:0000259" key="1">
    <source>
        <dbReference type="PROSITE" id="PS51186"/>
    </source>
</evidence>
<dbReference type="CDD" id="cd04301">
    <property type="entry name" value="NAT_SF"/>
    <property type="match status" value="1"/>
</dbReference>
<dbReference type="RefSeq" id="WP_073255146.1">
    <property type="nucleotide sequence ID" value="NZ_FRCR01000004.1"/>
</dbReference>
<keyword evidence="3" id="KW-1185">Reference proteome</keyword>
<dbReference type="GO" id="GO:0016747">
    <property type="term" value="F:acyltransferase activity, transferring groups other than amino-acyl groups"/>
    <property type="evidence" value="ECO:0007669"/>
    <property type="project" value="InterPro"/>
</dbReference>
<feature type="domain" description="N-acetyltransferase" evidence="1">
    <location>
        <begin position="139"/>
        <end position="274"/>
    </location>
</feature>
<dbReference type="Pfam" id="PF00583">
    <property type="entry name" value="Acetyltransf_1"/>
    <property type="match status" value="1"/>
</dbReference>
<dbReference type="EMBL" id="FRCR01000004">
    <property type="protein sequence ID" value="SHM36054.1"/>
    <property type="molecule type" value="Genomic_DNA"/>
</dbReference>
<dbReference type="Gene3D" id="3.40.630.30">
    <property type="match status" value="1"/>
</dbReference>
<gene>
    <name evidence="2" type="ORF">SAMN05660826_00850</name>
</gene>
<evidence type="ECO:0000313" key="3">
    <source>
        <dbReference type="Proteomes" id="UP000184375"/>
    </source>
</evidence>
<name>A0A1M7I5L1_9FIRM</name>
<dbReference type="AlphaFoldDB" id="A0A1M7I5L1"/>
<dbReference type="Proteomes" id="UP000184375">
    <property type="component" value="Unassembled WGS sequence"/>
</dbReference>
<dbReference type="InterPro" id="IPR000182">
    <property type="entry name" value="GNAT_dom"/>
</dbReference>
<organism evidence="2 3">
    <name type="scientific">Caldanaerovirga acetigignens</name>
    <dbReference type="NCBI Taxonomy" id="447595"/>
    <lineage>
        <taxon>Bacteria</taxon>
        <taxon>Bacillati</taxon>
        <taxon>Bacillota</taxon>
        <taxon>Clostridia</taxon>
        <taxon>Thermosediminibacterales</taxon>
        <taxon>Thermosediminibacteraceae</taxon>
        <taxon>Caldanaerovirga</taxon>
    </lineage>
</organism>
<dbReference type="OrthoDB" id="248489at2"/>
<dbReference type="PROSITE" id="PS51186">
    <property type="entry name" value="GNAT"/>
    <property type="match status" value="1"/>
</dbReference>
<proteinExistence type="predicted"/>
<sequence>MLKLLTEKDREIMTEYIKKYPFETTFIQGNISNFSIENDRNIRRCGDYYGYFKNGRLVGIIPFYNLGSSTPHYEDEECIEAFSELIIKYNLEFLLGMKKVISPLFDKIKDVKKIKLCDEDSFQVNEKLTPYENSKIKIMDFYELPLEEAATFAVEASKKGFDTEVSIEEKIKTFKERSKEEDYIFAIYNDEIVGQAYIQVSTDLVNQIGGVYTREKYRNKGICKTMVTELCKRIIKRGKKPVLMVKKHNIPAVKAYERLGFSHYDDYMMVRFDK</sequence>
<evidence type="ECO:0000313" key="2">
    <source>
        <dbReference type="EMBL" id="SHM36054.1"/>
    </source>
</evidence>
<dbReference type="SUPFAM" id="SSF55729">
    <property type="entry name" value="Acyl-CoA N-acyltransferases (Nat)"/>
    <property type="match status" value="1"/>
</dbReference>
<dbReference type="STRING" id="447595.SAMN05660826_00850"/>
<dbReference type="InterPro" id="IPR016181">
    <property type="entry name" value="Acyl_CoA_acyltransferase"/>
</dbReference>